<keyword evidence="2" id="KW-1003">Cell membrane</keyword>
<reference evidence="10 11" key="1">
    <citation type="submission" date="2013-12" db="EMBL/GenBank/DDBJ databases">
        <authorList>
            <consortium name="DOE Joint Genome Institute"/>
            <person name="Smidt H."/>
            <person name="Huntemann M."/>
            <person name="Han J."/>
            <person name="Chen A."/>
            <person name="Kyrpides N."/>
            <person name="Mavromatis K."/>
            <person name="Markowitz V."/>
            <person name="Palaniappan K."/>
            <person name="Ivanova N."/>
            <person name="Schaumberg A."/>
            <person name="Pati A."/>
            <person name="Liolios K."/>
            <person name="Nordberg H.P."/>
            <person name="Cantor M.N."/>
            <person name="Hua S.X."/>
            <person name="Woyke T."/>
        </authorList>
    </citation>
    <scope>NUCLEOTIDE SEQUENCE [LARGE SCALE GENOMIC DNA]</scope>
    <source>
        <strain evidence="11">DSM 15288</strain>
    </source>
</reference>
<feature type="domain" description="ABC3 transporter permease C-terminal" evidence="8">
    <location>
        <begin position="255"/>
        <end position="371"/>
    </location>
</feature>
<dbReference type="GO" id="GO:0022857">
    <property type="term" value="F:transmembrane transporter activity"/>
    <property type="evidence" value="ECO:0007669"/>
    <property type="project" value="TreeGrafter"/>
</dbReference>
<comment type="similarity">
    <text evidence="6">Belongs to the ABC-4 integral membrane protein family.</text>
</comment>
<evidence type="ECO:0000256" key="7">
    <source>
        <dbReference type="SAM" id="Phobius"/>
    </source>
</evidence>
<comment type="subcellular location">
    <subcellularLocation>
        <location evidence="1">Cell membrane</location>
        <topology evidence="1">Multi-pass membrane protein</topology>
    </subcellularLocation>
</comment>
<dbReference type="Pfam" id="PF12704">
    <property type="entry name" value="MacB_PCD"/>
    <property type="match status" value="1"/>
</dbReference>
<dbReference type="STRING" id="871968.DESME_01955"/>
<protein>
    <submittedName>
        <fullName evidence="10">ABC transporter permease</fullName>
    </submittedName>
</protein>
<evidence type="ECO:0000256" key="6">
    <source>
        <dbReference type="ARBA" id="ARBA00038076"/>
    </source>
</evidence>
<evidence type="ECO:0000313" key="10">
    <source>
        <dbReference type="EMBL" id="AHF05978.1"/>
    </source>
</evidence>
<keyword evidence="4 7" id="KW-1133">Transmembrane helix</keyword>
<organism evidence="10 11">
    <name type="scientific">Desulfitobacterium metallireducens DSM 15288</name>
    <dbReference type="NCBI Taxonomy" id="871968"/>
    <lineage>
        <taxon>Bacteria</taxon>
        <taxon>Bacillati</taxon>
        <taxon>Bacillota</taxon>
        <taxon>Clostridia</taxon>
        <taxon>Eubacteriales</taxon>
        <taxon>Desulfitobacteriaceae</taxon>
        <taxon>Desulfitobacterium</taxon>
    </lineage>
</organism>
<dbReference type="eggNOG" id="COG0577">
    <property type="taxonomic scope" value="Bacteria"/>
</dbReference>
<feature type="transmembrane region" description="Helical" evidence="7">
    <location>
        <begin position="341"/>
        <end position="364"/>
    </location>
</feature>
<feature type="transmembrane region" description="Helical" evidence="7">
    <location>
        <begin position="18"/>
        <end position="38"/>
    </location>
</feature>
<gene>
    <name evidence="10" type="ORF">DESME_01955</name>
</gene>
<keyword evidence="3 7" id="KW-0812">Transmembrane</keyword>
<evidence type="ECO:0000256" key="5">
    <source>
        <dbReference type="ARBA" id="ARBA00023136"/>
    </source>
</evidence>
<dbReference type="PANTHER" id="PTHR30572">
    <property type="entry name" value="MEMBRANE COMPONENT OF TRANSPORTER-RELATED"/>
    <property type="match status" value="1"/>
</dbReference>
<evidence type="ECO:0000256" key="2">
    <source>
        <dbReference type="ARBA" id="ARBA00022475"/>
    </source>
</evidence>
<evidence type="ECO:0000259" key="8">
    <source>
        <dbReference type="Pfam" id="PF02687"/>
    </source>
</evidence>
<dbReference type="Proteomes" id="UP000010847">
    <property type="component" value="Chromosome"/>
</dbReference>
<dbReference type="OrthoDB" id="239678at2"/>
<feature type="transmembrane region" description="Helical" evidence="7">
    <location>
        <begin position="252"/>
        <end position="273"/>
    </location>
</feature>
<dbReference type="EMBL" id="CP007032">
    <property type="protein sequence ID" value="AHF05978.1"/>
    <property type="molecule type" value="Genomic_DNA"/>
</dbReference>
<sequence>MTLTQIALQNLRRRFGKTIFLILTFLLVVGTITTLNIVSSNMKQDLQQSLSQYGANIMITPKSEHLSLSYGGLAVSGVDYEVKNLEAGMIEKLEQVVAPGDVLAPKIIGSAKGNEKTFLIVGVDFAKELQMKPWWKIEGQVPKAQEVVVGFSLATENNFKIGDSLNIGNLKLKVSGVMQETGGSEDNAVFTDFQLARDLTGIQSEWSMIELNVAELQKILPLITENLPEANIASVSQLVQSAQENVDRFADFSVSISIALVVIGVFVIVSALAGNVNDRVRELGILRAIGFRQSHVLSLLGREALILSFVGSLLGYLLGILLPFALGPLLFQKTIPLEAHVLLGALCIFGAMINGLIAMIYPAWRVTKLDPQEALRFM</sequence>
<evidence type="ECO:0000313" key="11">
    <source>
        <dbReference type="Proteomes" id="UP000010847"/>
    </source>
</evidence>
<dbReference type="Pfam" id="PF02687">
    <property type="entry name" value="FtsX"/>
    <property type="match status" value="1"/>
</dbReference>
<feature type="transmembrane region" description="Helical" evidence="7">
    <location>
        <begin position="304"/>
        <end position="329"/>
    </location>
</feature>
<proteinExistence type="inferred from homology"/>
<dbReference type="HOGENOM" id="CLU_000604_8_4_9"/>
<dbReference type="GO" id="GO:0005886">
    <property type="term" value="C:plasma membrane"/>
    <property type="evidence" value="ECO:0007669"/>
    <property type="project" value="UniProtKB-SubCell"/>
</dbReference>
<evidence type="ECO:0000256" key="4">
    <source>
        <dbReference type="ARBA" id="ARBA00022989"/>
    </source>
</evidence>
<accession>W0E8W7</accession>
<dbReference type="KEGG" id="dmt:DESME_01955"/>
<evidence type="ECO:0000259" key="9">
    <source>
        <dbReference type="Pfam" id="PF12704"/>
    </source>
</evidence>
<feature type="domain" description="MacB-like periplasmic core" evidence="9">
    <location>
        <begin position="19"/>
        <end position="213"/>
    </location>
</feature>
<dbReference type="InterPro" id="IPR050250">
    <property type="entry name" value="Macrolide_Exporter_MacB"/>
</dbReference>
<dbReference type="InterPro" id="IPR003838">
    <property type="entry name" value="ABC3_permease_C"/>
</dbReference>
<name>W0E8W7_9FIRM</name>
<keyword evidence="5 7" id="KW-0472">Membrane</keyword>
<dbReference type="InterPro" id="IPR025857">
    <property type="entry name" value="MacB_PCD"/>
</dbReference>
<dbReference type="RefSeq" id="WP_006716433.1">
    <property type="nucleotide sequence ID" value="NZ_CP007032.1"/>
</dbReference>
<dbReference type="AlphaFoldDB" id="W0E8W7"/>
<keyword evidence="11" id="KW-1185">Reference proteome</keyword>
<evidence type="ECO:0000256" key="3">
    <source>
        <dbReference type="ARBA" id="ARBA00022692"/>
    </source>
</evidence>
<evidence type="ECO:0000256" key="1">
    <source>
        <dbReference type="ARBA" id="ARBA00004651"/>
    </source>
</evidence>
<dbReference type="PANTHER" id="PTHR30572:SF4">
    <property type="entry name" value="ABC TRANSPORTER PERMEASE YTRF"/>
    <property type="match status" value="1"/>
</dbReference>